<dbReference type="Proteomes" id="UP001055172">
    <property type="component" value="Unassembled WGS sequence"/>
</dbReference>
<dbReference type="Pfam" id="PF01575">
    <property type="entry name" value="MaoC_dehydratas"/>
    <property type="match status" value="1"/>
</dbReference>
<keyword evidence="3" id="KW-1185">Reference proteome</keyword>
<evidence type="ECO:0000313" key="3">
    <source>
        <dbReference type="Proteomes" id="UP001055172"/>
    </source>
</evidence>
<evidence type="ECO:0000259" key="1">
    <source>
        <dbReference type="Pfam" id="PF01575"/>
    </source>
</evidence>
<dbReference type="AlphaFoldDB" id="A0AA37GYC5"/>
<feature type="domain" description="MaoC-like" evidence="1">
    <location>
        <begin position="26"/>
        <end position="59"/>
    </location>
</feature>
<proteinExistence type="predicted"/>
<protein>
    <recommendedName>
        <fullName evidence="1">MaoC-like domain-containing protein</fullName>
    </recommendedName>
</protein>
<name>A0AA37GYC5_9PEZI</name>
<dbReference type="InterPro" id="IPR002539">
    <property type="entry name" value="MaoC-like_dom"/>
</dbReference>
<comment type="caution">
    <text evidence="2">The sequence shown here is derived from an EMBL/GenBank/DDBJ whole genome shotgun (WGS) entry which is preliminary data.</text>
</comment>
<dbReference type="SUPFAM" id="SSF54637">
    <property type="entry name" value="Thioesterase/thiol ester dehydrase-isomerase"/>
    <property type="match status" value="1"/>
</dbReference>
<dbReference type="Gene3D" id="3.10.129.10">
    <property type="entry name" value="Hotdog Thioesterase"/>
    <property type="match status" value="1"/>
</dbReference>
<organism evidence="2 3">
    <name type="scientific">Colletotrichum liriopes</name>
    <dbReference type="NCBI Taxonomy" id="708192"/>
    <lineage>
        <taxon>Eukaryota</taxon>
        <taxon>Fungi</taxon>
        <taxon>Dikarya</taxon>
        <taxon>Ascomycota</taxon>
        <taxon>Pezizomycotina</taxon>
        <taxon>Sordariomycetes</taxon>
        <taxon>Hypocreomycetidae</taxon>
        <taxon>Glomerellales</taxon>
        <taxon>Glomerellaceae</taxon>
        <taxon>Colletotrichum</taxon>
        <taxon>Colletotrichum spaethianum species complex</taxon>
    </lineage>
</organism>
<dbReference type="EMBL" id="BPPX01000034">
    <property type="protein sequence ID" value="GJC88656.1"/>
    <property type="molecule type" value="Genomic_DNA"/>
</dbReference>
<evidence type="ECO:0000313" key="2">
    <source>
        <dbReference type="EMBL" id="GJC88656.1"/>
    </source>
</evidence>
<accession>A0AA37GYC5</accession>
<gene>
    <name evidence="2" type="ORF">ColLi_11494</name>
</gene>
<dbReference type="InterPro" id="IPR029069">
    <property type="entry name" value="HotDog_dom_sf"/>
</dbReference>
<sequence>MYPDTGLTRVPLQKPGCEGETKRIVTAPSRRQSQLYAAVSGDLNSIHTSPAFAALAEIPGGFCWR</sequence>
<reference evidence="2 3" key="1">
    <citation type="submission" date="2021-07" db="EMBL/GenBank/DDBJ databases">
        <title>Genome data of Colletotrichum spaethianum.</title>
        <authorList>
            <person name="Utami Y.D."/>
            <person name="Hiruma K."/>
        </authorList>
    </citation>
    <scope>NUCLEOTIDE SEQUENCE [LARGE SCALE GENOMIC DNA]</scope>
    <source>
        <strain evidence="2 3">MAFF 242679</strain>
    </source>
</reference>